<evidence type="ECO:0000259" key="1">
    <source>
        <dbReference type="PROSITE" id="PS50181"/>
    </source>
</evidence>
<evidence type="ECO:0000313" key="3">
    <source>
        <dbReference type="WBParaSite" id="Csp11.Scaffold129.g591.t1"/>
    </source>
</evidence>
<dbReference type="InterPro" id="IPR001810">
    <property type="entry name" value="F-box_dom"/>
</dbReference>
<dbReference type="PANTHER" id="PTHR21503:SF8">
    <property type="entry name" value="F-BOX ASSOCIATED DOMAIN-CONTAINING PROTEIN-RELATED"/>
    <property type="match status" value="1"/>
</dbReference>
<reference evidence="3" key="1">
    <citation type="submission" date="2016-11" db="UniProtKB">
        <authorList>
            <consortium name="WormBaseParasite"/>
        </authorList>
    </citation>
    <scope>IDENTIFICATION</scope>
</reference>
<evidence type="ECO:0000313" key="2">
    <source>
        <dbReference type="Proteomes" id="UP000095282"/>
    </source>
</evidence>
<keyword evidence="2" id="KW-1185">Reference proteome</keyword>
<dbReference type="PROSITE" id="PS50181">
    <property type="entry name" value="FBOX"/>
    <property type="match status" value="1"/>
</dbReference>
<name>A0A1I7SXJ1_9PELO</name>
<proteinExistence type="predicted"/>
<dbReference type="PANTHER" id="PTHR21503">
    <property type="entry name" value="F-BOX-CONTAINING HYPOTHETICAL PROTEIN C.ELEGANS"/>
    <property type="match status" value="1"/>
</dbReference>
<dbReference type="Proteomes" id="UP000095282">
    <property type="component" value="Unplaced"/>
</dbReference>
<accession>A0A1I7SXJ1</accession>
<sequence>MFGILSLPYLALRHVVHMGDLSEMVPLAFCSKKIRSIIKRIKCESAKIDVKHMDSRSTVTVVFGDGSTMLAEFYFGINYPKKNKFMIKNCEFVLSKRLNCSIVFYGEHSQNPIAALVDSLYSMFSSSRIELRVADLEPKQLTLSLRPFESLPYINCVVFDEQTNRMLLHDYLMNATSEEYLKGVVQKE</sequence>
<dbReference type="Pfam" id="PF00646">
    <property type="entry name" value="F-box"/>
    <property type="match status" value="1"/>
</dbReference>
<feature type="domain" description="F-box" evidence="1">
    <location>
        <begin position="1"/>
        <end position="50"/>
    </location>
</feature>
<protein>
    <submittedName>
        <fullName evidence="3">F-box domain-containing protein</fullName>
    </submittedName>
</protein>
<dbReference type="AlphaFoldDB" id="A0A1I7SXJ1"/>
<organism evidence="2 3">
    <name type="scientific">Caenorhabditis tropicalis</name>
    <dbReference type="NCBI Taxonomy" id="1561998"/>
    <lineage>
        <taxon>Eukaryota</taxon>
        <taxon>Metazoa</taxon>
        <taxon>Ecdysozoa</taxon>
        <taxon>Nematoda</taxon>
        <taxon>Chromadorea</taxon>
        <taxon>Rhabditida</taxon>
        <taxon>Rhabditina</taxon>
        <taxon>Rhabditomorpha</taxon>
        <taxon>Rhabditoidea</taxon>
        <taxon>Rhabditidae</taxon>
        <taxon>Peloderinae</taxon>
        <taxon>Caenorhabditis</taxon>
    </lineage>
</organism>
<dbReference type="WBParaSite" id="Csp11.Scaffold129.g591.t1">
    <property type="protein sequence ID" value="Csp11.Scaffold129.g591.t1"/>
    <property type="gene ID" value="Csp11.Scaffold129.g591"/>
</dbReference>